<accession>A0ABT3KKB9</accession>
<dbReference type="Pfam" id="PF06251">
    <property type="entry name" value="Caps_syn_GfcC_C"/>
    <property type="match status" value="1"/>
</dbReference>
<comment type="caution">
    <text evidence="4">The sequence shown here is derived from an EMBL/GenBank/DDBJ whole genome shotgun (WGS) entry which is preliminary data.</text>
</comment>
<name>A0ABT3KKB9_9GAMM</name>
<feature type="signal peptide" evidence="1">
    <location>
        <begin position="1"/>
        <end position="30"/>
    </location>
</feature>
<sequence>MMLLCTTPRLRGLLLTGLLCLVTLSQNAKADNAIITLQHNQITLSYPQEVRFSQLLQDAYSHTNYLIYPLGSALINPNKQSIVTNQKSTVLRQLAAINTPAAKHIINHLNRLNLVYHEDMVFDLTKVRMNPKLNPTIKGEYSLSLPKRPTHITVFDARQNQIKTIPLNKNGELHDYLAQFAGVSKSQQPYDSVWVIQADRSIYQVKDLQWKNTLYFLSPGAMVFIGLANLPDDYRDLNANVAQLFAFRLEL</sequence>
<dbReference type="EMBL" id="JAPEUL010000009">
    <property type="protein sequence ID" value="MCW4630965.1"/>
    <property type="molecule type" value="Genomic_DNA"/>
</dbReference>
<feature type="domain" description="Capsule biosynthesis GfcC-like C-terminal" evidence="2">
    <location>
        <begin position="164"/>
        <end position="248"/>
    </location>
</feature>
<keyword evidence="1" id="KW-0732">Signal</keyword>
<dbReference type="Pfam" id="PF20616">
    <property type="entry name" value="Caps_syn_GfcC_N"/>
    <property type="match status" value="1"/>
</dbReference>
<reference evidence="4" key="1">
    <citation type="submission" date="2022-11" db="EMBL/GenBank/DDBJ databases">
        <title>Marinomonas sp. nov., isolated from marine algae.</title>
        <authorList>
            <person name="Choi D.G."/>
            <person name="Kim J.M."/>
            <person name="Lee J.K."/>
            <person name="Baek J.H."/>
            <person name="Jeon C.O."/>
        </authorList>
    </citation>
    <scope>NUCLEOTIDE SEQUENCE</scope>
    <source>
        <strain evidence="4">KJ51-3</strain>
    </source>
</reference>
<keyword evidence="5" id="KW-1185">Reference proteome</keyword>
<feature type="chain" id="PRO_5047255012" evidence="1">
    <location>
        <begin position="31"/>
        <end position="251"/>
    </location>
</feature>
<evidence type="ECO:0000313" key="4">
    <source>
        <dbReference type="EMBL" id="MCW4630965.1"/>
    </source>
</evidence>
<evidence type="ECO:0000259" key="2">
    <source>
        <dbReference type="Pfam" id="PF06251"/>
    </source>
</evidence>
<gene>
    <name evidence="4" type="ORF">ONZ52_19380</name>
</gene>
<evidence type="ECO:0000259" key="3">
    <source>
        <dbReference type="Pfam" id="PF20616"/>
    </source>
</evidence>
<feature type="domain" description="Capsule biosynthesis GfcC-like N-terminal" evidence="3">
    <location>
        <begin position="35"/>
        <end position="143"/>
    </location>
</feature>
<dbReference type="Proteomes" id="UP001431181">
    <property type="component" value="Unassembled WGS sequence"/>
</dbReference>
<dbReference type="InterPro" id="IPR046459">
    <property type="entry name" value="Caps_syn_GfcC_N"/>
</dbReference>
<dbReference type="RefSeq" id="WP_265220280.1">
    <property type="nucleotide sequence ID" value="NZ_JAPEUL010000009.1"/>
</dbReference>
<evidence type="ECO:0000313" key="5">
    <source>
        <dbReference type="Proteomes" id="UP001431181"/>
    </source>
</evidence>
<organism evidence="4 5">
    <name type="scientific">Marinomonas rhodophyticola</name>
    <dbReference type="NCBI Taxonomy" id="2992803"/>
    <lineage>
        <taxon>Bacteria</taxon>
        <taxon>Pseudomonadati</taxon>
        <taxon>Pseudomonadota</taxon>
        <taxon>Gammaproteobacteria</taxon>
        <taxon>Oceanospirillales</taxon>
        <taxon>Oceanospirillaceae</taxon>
        <taxon>Marinomonas</taxon>
    </lineage>
</organism>
<dbReference type="Gene3D" id="3.10.560.10">
    <property type="entry name" value="Outer membrane lipoprotein wza domain like"/>
    <property type="match status" value="1"/>
</dbReference>
<protein>
    <submittedName>
        <fullName evidence="4">Capsule biosynthesis GfcC family protein</fullName>
    </submittedName>
</protein>
<proteinExistence type="predicted"/>
<dbReference type="InterPro" id="IPR010425">
    <property type="entry name" value="Caps_synth_GfcC-like_C"/>
</dbReference>
<evidence type="ECO:0000256" key="1">
    <source>
        <dbReference type="SAM" id="SignalP"/>
    </source>
</evidence>